<comment type="function">
    <text evidence="6">Transcriptional repressor that regulates multiple aspects of plant growth and development.</text>
</comment>
<evidence type="ECO:0000256" key="6">
    <source>
        <dbReference type="RuleBase" id="RU367028"/>
    </source>
</evidence>
<evidence type="ECO:0000313" key="10">
    <source>
        <dbReference type="Proteomes" id="UP000287651"/>
    </source>
</evidence>
<dbReference type="EMBL" id="AMZH03013850">
    <property type="protein sequence ID" value="RRT48605.1"/>
    <property type="molecule type" value="Genomic_DNA"/>
</dbReference>
<evidence type="ECO:0000256" key="7">
    <source>
        <dbReference type="SAM" id="MobiDB-lite"/>
    </source>
</evidence>
<comment type="caution">
    <text evidence="9">The sequence shown here is derived from an EMBL/GenBank/DDBJ whole genome shotgun (WGS) entry which is preliminary data.</text>
</comment>
<dbReference type="InterPro" id="IPR038933">
    <property type="entry name" value="Ovate"/>
</dbReference>
<keyword evidence="3 6" id="KW-0805">Transcription regulation</keyword>
<dbReference type="PROSITE" id="PS51754">
    <property type="entry name" value="OVATE"/>
    <property type="match status" value="1"/>
</dbReference>
<feature type="region of interest" description="Disordered" evidence="7">
    <location>
        <begin position="130"/>
        <end position="167"/>
    </location>
</feature>
<feature type="compositionally biased region" description="Low complexity" evidence="7">
    <location>
        <begin position="190"/>
        <end position="200"/>
    </location>
</feature>
<evidence type="ECO:0000256" key="3">
    <source>
        <dbReference type="ARBA" id="ARBA00023015"/>
    </source>
</evidence>
<dbReference type="Pfam" id="PF04844">
    <property type="entry name" value="Ovate"/>
    <property type="match status" value="1"/>
</dbReference>
<evidence type="ECO:0000256" key="5">
    <source>
        <dbReference type="ARBA" id="ARBA00023242"/>
    </source>
</evidence>
<organism evidence="9 10">
    <name type="scientific">Ensete ventricosum</name>
    <name type="common">Abyssinian banana</name>
    <name type="synonym">Musa ensete</name>
    <dbReference type="NCBI Taxonomy" id="4639"/>
    <lineage>
        <taxon>Eukaryota</taxon>
        <taxon>Viridiplantae</taxon>
        <taxon>Streptophyta</taxon>
        <taxon>Embryophyta</taxon>
        <taxon>Tracheophyta</taxon>
        <taxon>Spermatophyta</taxon>
        <taxon>Magnoliopsida</taxon>
        <taxon>Liliopsida</taxon>
        <taxon>Zingiberales</taxon>
        <taxon>Musaceae</taxon>
        <taxon>Ensete</taxon>
    </lineage>
</organism>
<feature type="compositionally biased region" description="Basic and acidic residues" evidence="7">
    <location>
        <begin position="297"/>
        <end position="310"/>
    </location>
</feature>
<evidence type="ECO:0000313" key="9">
    <source>
        <dbReference type="EMBL" id="RRT48605.1"/>
    </source>
</evidence>
<name>A0A426YA55_ENSVE</name>
<evidence type="ECO:0000259" key="8">
    <source>
        <dbReference type="PROSITE" id="PS51754"/>
    </source>
</evidence>
<feature type="domain" description="OVATE" evidence="8">
    <location>
        <begin position="360"/>
        <end position="419"/>
    </location>
</feature>
<dbReference type="PANTHER" id="PTHR33057">
    <property type="entry name" value="TRANSCRIPTION REPRESSOR OFP7-RELATED"/>
    <property type="match status" value="1"/>
</dbReference>
<keyword evidence="2 6" id="KW-0678">Repressor</keyword>
<evidence type="ECO:0000256" key="2">
    <source>
        <dbReference type="ARBA" id="ARBA00022491"/>
    </source>
</evidence>
<feature type="compositionally biased region" description="Basic residues" evidence="7">
    <location>
        <begin position="8"/>
        <end position="22"/>
    </location>
</feature>
<evidence type="ECO:0000256" key="4">
    <source>
        <dbReference type="ARBA" id="ARBA00023163"/>
    </source>
</evidence>
<dbReference type="GO" id="GO:0045892">
    <property type="term" value="P:negative regulation of DNA-templated transcription"/>
    <property type="evidence" value="ECO:0007669"/>
    <property type="project" value="UniProtKB-UniRule"/>
</dbReference>
<dbReference type="Proteomes" id="UP000287651">
    <property type="component" value="Unassembled WGS sequence"/>
</dbReference>
<feature type="region of interest" description="Disordered" evidence="7">
    <location>
        <begin position="262"/>
        <end position="313"/>
    </location>
</feature>
<dbReference type="InterPro" id="IPR006458">
    <property type="entry name" value="Ovate_C"/>
</dbReference>
<keyword evidence="5 6" id="KW-0539">Nucleus</keyword>
<comment type="subcellular location">
    <subcellularLocation>
        <location evidence="1 6">Nucleus</location>
    </subcellularLocation>
</comment>
<keyword evidence="4 6" id="KW-0804">Transcription</keyword>
<proteinExistence type="predicted"/>
<dbReference type="GO" id="GO:0005634">
    <property type="term" value="C:nucleus"/>
    <property type="evidence" value="ECO:0007669"/>
    <property type="project" value="UniProtKB-SubCell"/>
</dbReference>
<accession>A0A426YA55</accession>
<feature type="compositionally biased region" description="Pro residues" evidence="7">
    <location>
        <begin position="201"/>
        <end position="211"/>
    </location>
</feature>
<protein>
    <recommendedName>
        <fullName evidence="6">Transcription repressor</fullName>
    </recommendedName>
    <alternativeName>
        <fullName evidence="6">Ovate family protein</fullName>
    </alternativeName>
</protein>
<dbReference type="PANTHER" id="PTHR33057:SF82">
    <property type="entry name" value="TRANSCRIPTION REPRESSOR OFP5"/>
    <property type="match status" value="1"/>
</dbReference>
<sequence>MAGNGIQKWRRQKRQKQSKAKQRKTRVYFISLRDSLIVRAVHATGKEGEVSGKAAIAGAVAPCHSQSATFFQNQPLPLPTLNSTTTYLPISGGGVHKTPTFGSPVTATFTPRQLPILVVGKTSLTIGEMGWRRNQHHQQRQEQERRKQEENNTKKKKKKLTSNSSSFSFSSVLPFSWLANKLKKPKRRTAPVTVPPGAVFTPPPSPSPPDPQLDRLSTGEDGGGSRPRITPAAARQRIARHHSVGDLEITLGHIIPFSRRSTRRWVESDSGSDASGCDLGLGRRPPRPRRGTVGYTSDRRVDPDGRDGLPRRSFSGKIRHRARVRVRSPRAAAAKAEVERIKAAARRAEGKRKGLERFAVVKCSRDPQRDFRESMVEMIWQKGIGRPEEMESLLACYLSLNSDEHHDVIVKVFRQVWFELNQSPIDGTDGSRDRC</sequence>
<gene>
    <name evidence="9" type="ORF">B296_00052973</name>
</gene>
<feature type="compositionally biased region" description="Basic and acidic residues" evidence="7">
    <location>
        <begin position="139"/>
        <end position="153"/>
    </location>
</feature>
<reference evidence="9 10" key="1">
    <citation type="journal article" date="2014" name="Agronomy (Basel)">
        <title>A Draft Genome Sequence for Ensete ventricosum, the Drought-Tolerant Tree Against Hunger.</title>
        <authorList>
            <person name="Harrison J."/>
            <person name="Moore K.A."/>
            <person name="Paszkiewicz K."/>
            <person name="Jones T."/>
            <person name="Grant M."/>
            <person name="Ambacheew D."/>
            <person name="Muzemil S."/>
            <person name="Studholme D.J."/>
        </authorList>
    </citation>
    <scope>NUCLEOTIDE SEQUENCE [LARGE SCALE GENOMIC DNA]</scope>
</reference>
<dbReference type="NCBIfam" id="TIGR01568">
    <property type="entry name" value="A_thal_3678"/>
    <property type="match status" value="1"/>
</dbReference>
<feature type="region of interest" description="Disordered" evidence="7">
    <location>
        <begin position="184"/>
        <end position="231"/>
    </location>
</feature>
<feature type="region of interest" description="Disordered" evidence="7">
    <location>
        <begin position="1"/>
        <end position="22"/>
    </location>
</feature>
<dbReference type="AlphaFoldDB" id="A0A426YA55"/>
<evidence type="ECO:0000256" key="1">
    <source>
        <dbReference type="ARBA" id="ARBA00004123"/>
    </source>
</evidence>